<evidence type="ECO:0000313" key="3">
    <source>
        <dbReference type="Proteomes" id="UP000077248"/>
    </source>
</evidence>
<dbReference type="KEGG" id="aalt:CC77DRAFT_984088"/>
<proteinExistence type="predicted"/>
<dbReference type="GeneID" id="29121755"/>
<keyword evidence="3" id="KW-1185">Reference proteome</keyword>
<evidence type="ECO:0000256" key="1">
    <source>
        <dbReference type="SAM" id="MobiDB-lite"/>
    </source>
</evidence>
<evidence type="ECO:0000313" key="2">
    <source>
        <dbReference type="EMBL" id="OAG23261.1"/>
    </source>
</evidence>
<dbReference type="EMBL" id="KV441473">
    <property type="protein sequence ID" value="OAG23261.1"/>
    <property type="molecule type" value="Genomic_DNA"/>
</dbReference>
<feature type="compositionally biased region" description="Polar residues" evidence="1">
    <location>
        <begin position="235"/>
        <end position="256"/>
    </location>
</feature>
<dbReference type="AlphaFoldDB" id="A0A177DVP8"/>
<dbReference type="Proteomes" id="UP000077248">
    <property type="component" value="Unassembled WGS sequence"/>
</dbReference>
<dbReference type="VEuPathDB" id="FungiDB:CC77DRAFT_984088"/>
<feature type="region of interest" description="Disordered" evidence="1">
    <location>
        <begin position="224"/>
        <end position="256"/>
    </location>
</feature>
<reference evidence="2 3" key="1">
    <citation type="submission" date="2016-05" db="EMBL/GenBank/DDBJ databases">
        <title>Comparative analysis of secretome profiles of manganese(II)-oxidizing ascomycete fungi.</title>
        <authorList>
            <consortium name="DOE Joint Genome Institute"/>
            <person name="Zeiner C.A."/>
            <person name="Purvine S.O."/>
            <person name="Zink E.M."/>
            <person name="Wu S."/>
            <person name="Pasa-Tolic L."/>
            <person name="Chaput D.L."/>
            <person name="Haridas S."/>
            <person name="Grigoriev I.V."/>
            <person name="Santelli C.M."/>
            <person name="Hansel C.M."/>
        </authorList>
    </citation>
    <scope>NUCLEOTIDE SEQUENCE [LARGE SCALE GENOMIC DNA]</scope>
    <source>
        <strain evidence="2 3">SRC1lrK2f</strain>
    </source>
</reference>
<organism evidence="2 3">
    <name type="scientific">Alternaria alternata</name>
    <name type="common">Alternaria rot fungus</name>
    <name type="synonym">Torula alternata</name>
    <dbReference type="NCBI Taxonomy" id="5599"/>
    <lineage>
        <taxon>Eukaryota</taxon>
        <taxon>Fungi</taxon>
        <taxon>Dikarya</taxon>
        <taxon>Ascomycota</taxon>
        <taxon>Pezizomycotina</taxon>
        <taxon>Dothideomycetes</taxon>
        <taxon>Pleosporomycetidae</taxon>
        <taxon>Pleosporales</taxon>
        <taxon>Pleosporineae</taxon>
        <taxon>Pleosporaceae</taxon>
        <taxon>Alternaria</taxon>
        <taxon>Alternaria sect. Alternaria</taxon>
        <taxon>Alternaria alternata complex</taxon>
    </lineage>
</organism>
<accession>A0A177DVP8</accession>
<sequence>MSEIARIENASDERCFWWLPWPATVSSISRCPRCRCSRGKPKKLLLSLVTCSASSSPIPYPPPKTRHSQTFYLVSTLFLAPNCNKPRARLEQIHSGLDAPHFAPGPSHTCLYQAKWPLATAPISPTPGRRQILMRSSNSLHLLCPRVLVRTRRHSHHLRNQQLQIPMAHLHRILKDSRGIAGLLRHHQDNSLNLHIPRRSLRILNHHFPSRHSQIRRLQRSGINPRFHRPMDNHLLNSTSSKTNGANHNNPLTDSRRSSIANLTANSPLISQMFVLI</sequence>
<protein>
    <submittedName>
        <fullName evidence="2">Uncharacterized protein</fullName>
    </submittedName>
</protein>
<name>A0A177DVP8_ALTAL</name>
<gene>
    <name evidence="2" type="ORF">CC77DRAFT_984088</name>
</gene>
<dbReference type="RefSeq" id="XP_018388682.1">
    <property type="nucleotide sequence ID" value="XM_018536161.1"/>
</dbReference>